<evidence type="ECO:0000313" key="2">
    <source>
        <dbReference type="Proteomes" id="UP000008730"/>
    </source>
</evidence>
<keyword evidence="2" id="KW-1185">Reference proteome</keyword>
<name>E5E4C0_9CAUD</name>
<accession>E5E4C0</accession>
<proteinExistence type="predicted"/>
<dbReference type="GO" id="GO:0004812">
    <property type="term" value="F:aminoacyl-tRNA ligase activity"/>
    <property type="evidence" value="ECO:0007669"/>
    <property type="project" value="UniProtKB-KW"/>
</dbReference>
<organism evidence="1 2">
    <name type="scientific">Acinetobacter phage Acj61</name>
    <dbReference type="NCBI Taxonomy" id="760732"/>
    <lineage>
        <taxon>Viruses</taxon>
        <taxon>Duplodnaviria</taxon>
        <taxon>Heunggongvirae</taxon>
        <taxon>Uroviricota</taxon>
        <taxon>Caudoviricetes</taxon>
        <taxon>Pantevenvirales</taxon>
        <taxon>Straboviridae</taxon>
        <taxon>Twarogvirinae</taxon>
        <taxon>Lasallevirus</taxon>
        <taxon>Lasallevirus Acj61</taxon>
        <taxon>Acinetobacter virus Acj61</taxon>
    </lineage>
</organism>
<keyword evidence="1" id="KW-0436">Ligase</keyword>
<protein>
    <submittedName>
        <fullName evidence="1">Vs valyl-tRNA synthetase modifier</fullName>
    </submittedName>
</protein>
<dbReference type="RefSeq" id="YP_004009756.1">
    <property type="nucleotide sequence ID" value="NC_014661.1"/>
</dbReference>
<dbReference type="EMBL" id="GU911519">
    <property type="protein sequence ID" value="ADG36104.1"/>
    <property type="molecule type" value="Genomic_DNA"/>
</dbReference>
<keyword evidence="1" id="KW-0030">Aminoacyl-tRNA synthetase</keyword>
<gene>
    <name evidence="1" type="primary">vs</name>
    <name evidence="1" type="ORF">Acj61p139</name>
</gene>
<dbReference type="OrthoDB" id="19141at10239"/>
<reference evidence="1 2" key="1">
    <citation type="journal article" date="2010" name="Virol. J.">
        <title>Genomes of the T4-related bacteriophages as windows on microbial genome evolution.</title>
        <authorList>
            <person name="Petrov V.M."/>
            <person name="Ratnayaka S."/>
            <person name="Nolan J.M."/>
            <person name="Miller E.S."/>
            <person name="Karam J.D."/>
        </authorList>
    </citation>
    <scope>NUCLEOTIDE SEQUENCE [LARGE SCALE GENOMIC DNA]</scope>
</reference>
<evidence type="ECO:0000313" key="1">
    <source>
        <dbReference type="EMBL" id="ADG36104.1"/>
    </source>
</evidence>
<dbReference type="KEGG" id="vg:9926030"/>
<dbReference type="Proteomes" id="UP000008730">
    <property type="component" value="Segment"/>
</dbReference>
<dbReference type="GeneID" id="9926030"/>
<sequence>MKLKTFIVMLGAVLASGVASANVNVEYDQSNKTANVYCSADKECIDVVAMELDAMYYQGLNETKQFTIGTLINRKDRSLKDYCTHAKDKAGCESYKNQLMLKYMTGLLNR</sequence>